<dbReference type="EMBL" id="FJOG01000003">
    <property type="protein sequence ID" value="CZR53196.1"/>
    <property type="molecule type" value="Genomic_DNA"/>
</dbReference>
<dbReference type="InterPro" id="IPR013940">
    <property type="entry name" value="Spo22/ZIP4/TEX11"/>
</dbReference>
<accession>A0A1L7WKA7</accession>
<dbReference type="GO" id="GO:0090173">
    <property type="term" value="P:regulation of synaptonemal complex assembly"/>
    <property type="evidence" value="ECO:0007669"/>
    <property type="project" value="InterPro"/>
</dbReference>
<dbReference type="Pfam" id="PF08631">
    <property type="entry name" value="SPO22"/>
    <property type="match status" value="1"/>
</dbReference>
<dbReference type="OrthoDB" id="65716at2759"/>
<reference evidence="2 3" key="1">
    <citation type="submission" date="2016-03" db="EMBL/GenBank/DDBJ databases">
        <authorList>
            <person name="Ploux O."/>
        </authorList>
    </citation>
    <scope>NUCLEOTIDE SEQUENCE [LARGE SCALE GENOMIC DNA]</scope>
    <source>
        <strain evidence="2 3">UAMH 11012</strain>
    </source>
</reference>
<name>A0A1L7WKA7_9HELO</name>
<gene>
    <name evidence="2" type="ORF">PAC_03074</name>
</gene>
<sequence>MAPAHPAQQGKDRRIKAILAFASDLEAQLPTAASSKTAGTLLHETEKSIAAFPDTFNTTAASKCEKFDRCGTTIWNLCTRLRREYDGDKPEDVPLILLLARIYAFLLLDCAHQSGNAVPGNLPRLMKIGLKAAKSGLDRKKPDLALKVLEKVGGYEGLLKKPNAEVGEEDRESCNNMIAEYYVLRTAVAWHKDQFPIAEHMFQKSISSHHLFDPHTAESLADVLYEMGKDLLGRKEYVLASKWLERAYDVLNRQELDQLSMDANELRLSIMQSLIKALLGLHSPEAFERARCLVTLLENELGDKLLVLLLKLELLSAPTPEPFDSSSYSDVLQRMTRSMFVNEANFRLLMFHIRKLNDKSPSLACRALDEILTLRLLKAEELNDSWIEKTLVTRLYFTVSQRDNPDALQLLHDLFEAVVTNITKPLSSDATLAAHTLLWKRIESNYAQGQYEAAERWCHLGLHRIFTGSGEINTARLSRKLLLCALARKDVGSAREIFNLMSASARNEPMSRFLMYKIAIRGRDTELAAECLQAISSASRDSQDLTLLYGCVLDAQQVGDKLHALTGLQLVLEKSNYGAQTSVHLPSLLRLTIGIMVAVLEETPKHGTPEALHTIDKLCTAFEKGAAAALKARGSSKVLDSEWSMEELEWFSKNSYNLAIKHLSNWDPRYSLRMLRSCLDFMDQYPKDVNEQVSEDLSLRKMFCAFSAATALISLARAEDHIETQMQDYLCVRKHVDNFDTLLQDKVDSMNEDMEQDLRRKLSILAAFDFEAACRLKAWDDLGEAVLKAEACRSARVYEIMADITLCSEAPTPMVLINILKKIINEAWGLESALDTTKLAKYMRCLFQVAISDNPVIAEQLLEQIYNHAEEAAESEIPYPTEELEWIATRAFNHAVDLYCTGEDEGCKNWADRALNIAHYCVDEGSLERLLQSKLMGLKFDS</sequence>
<dbReference type="InterPro" id="IPR039057">
    <property type="entry name" value="Spo22/ZIP4"/>
</dbReference>
<dbReference type="AlphaFoldDB" id="A0A1L7WKA7"/>
<proteinExistence type="predicted"/>
<evidence type="ECO:0000313" key="3">
    <source>
        <dbReference type="Proteomes" id="UP000184330"/>
    </source>
</evidence>
<dbReference type="Proteomes" id="UP000184330">
    <property type="component" value="Unassembled WGS sequence"/>
</dbReference>
<keyword evidence="3" id="KW-1185">Reference proteome</keyword>
<evidence type="ECO:0000313" key="2">
    <source>
        <dbReference type="EMBL" id="CZR53196.1"/>
    </source>
</evidence>
<dbReference type="PANTHER" id="PTHR40375:SF2">
    <property type="entry name" value="SPORULATION-SPECIFIC PROTEIN 22"/>
    <property type="match status" value="1"/>
</dbReference>
<evidence type="ECO:0000256" key="1">
    <source>
        <dbReference type="ARBA" id="ARBA00023254"/>
    </source>
</evidence>
<organism evidence="2 3">
    <name type="scientific">Phialocephala subalpina</name>
    <dbReference type="NCBI Taxonomy" id="576137"/>
    <lineage>
        <taxon>Eukaryota</taxon>
        <taxon>Fungi</taxon>
        <taxon>Dikarya</taxon>
        <taxon>Ascomycota</taxon>
        <taxon>Pezizomycotina</taxon>
        <taxon>Leotiomycetes</taxon>
        <taxon>Helotiales</taxon>
        <taxon>Mollisiaceae</taxon>
        <taxon>Phialocephala</taxon>
        <taxon>Phialocephala fortinii species complex</taxon>
    </lineage>
</organism>
<keyword evidence="1" id="KW-0469">Meiosis</keyword>
<dbReference type="PANTHER" id="PTHR40375">
    <property type="entry name" value="SPORULATION-SPECIFIC PROTEIN 22"/>
    <property type="match status" value="1"/>
</dbReference>
<dbReference type="GO" id="GO:0051321">
    <property type="term" value="P:meiotic cell cycle"/>
    <property type="evidence" value="ECO:0007669"/>
    <property type="project" value="UniProtKB-KW"/>
</dbReference>
<dbReference type="STRING" id="576137.A0A1L7WKA7"/>
<protein>
    <submittedName>
        <fullName evidence="2">Related to SPO22 Protein involved in completion of nuclear divisions during meiosis</fullName>
    </submittedName>
</protein>